<dbReference type="InterPro" id="IPR014326">
    <property type="entry name" value="RNA_pol_sigma-70_Plancto"/>
</dbReference>
<dbReference type="NCBIfam" id="TIGR02984">
    <property type="entry name" value="Sig-70_plancto1"/>
    <property type="match status" value="1"/>
</dbReference>
<protein>
    <recommendedName>
        <fullName evidence="9">RNA polymerase sigma factor RpoE</fullName>
    </recommendedName>
</protein>
<dbReference type="GO" id="GO:0016987">
    <property type="term" value="F:sigma factor activity"/>
    <property type="evidence" value="ECO:0007669"/>
    <property type="project" value="UniProtKB-KW"/>
</dbReference>
<evidence type="ECO:0000256" key="2">
    <source>
        <dbReference type="ARBA" id="ARBA00023015"/>
    </source>
</evidence>
<dbReference type="InterPro" id="IPR013249">
    <property type="entry name" value="RNA_pol_sigma70_r4_t2"/>
</dbReference>
<keyword evidence="2" id="KW-0805">Transcription regulation</keyword>
<dbReference type="PANTHER" id="PTHR43133">
    <property type="entry name" value="RNA POLYMERASE ECF-TYPE SIGMA FACTO"/>
    <property type="match status" value="1"/>
</dbReference>
<dbReference type="InterPro" id="IPR039425">
    <property type="entry name" value="RNA_pol_sigma-70-like"/>
</dbReference>
<evidence type="ECO:0000256" key="5">
    <source>
        <dbReference type="SAM" id="MobiDB-lite"/>
    </source>
</evidence>
<dbReference type="InterPro" id="IPR013325">
    <property type="entry name" value="RNA_pol_sigma_r2"/>
</dbReference>
<feature type="domain" description="RNA polymerase sigma-70 region 2" evidence="6">
    <location>
        <begin position="30"/>
        <end position="100"/>
    </location>
</feature>
<dbReference type="GO" id="GO:0003677">
    <property type="term" value="F:DNA binding"/>
    <property type="evidence" value="ECO:0007669"/>
    <property type="project" value="InterPro"/>
</dbReference>
<evidence type="ECO:0000313" key="8">
    <source>
        <dbReference type="EMBL" id="VAX36586.1"/>
    </source>
</evidence>
<organism evidence="8">
    <name type="scientific">hydrothermal vent metagenome</name>
    <dbReference type="NCBI Taxonomy" id="652676"/>
    <lineage>
        <taxon>unclassified sequences</taxon>
        <taxon>metagenomes</taxon>
        <taxon>ecological metagenomes</taxon>
    </lineage>
</organism>
<feature type="domain" description="RNA polymerase sigma factor 70 region 4 type 2" evidence="7">
    <location>
        <begin position="147"/>
        <end position="198"/>
    </location>
</feature>
<dbReference type="CDD" id="cd06171">
    <property type="entry name" value="Sigma70_r4"/>
    <property type="match status" value="1"/>
</dbReference>
<dbReference type="Gene3D" id="1.10.1740.10">
    <property type="match status" value="1"/>
</dbReference>
<dbReference type="SUPFAM" id="SSF88659">
    <property type="entry name" value="Sigma3 and sigma4 domains of RNA polymerase sigma factors"/>
    <property type="match status" value="1"/>
</dbReference>
<dbReference type="InterPro" id="IPR014284">
    <property type="entry name" value="RNA_pol_sigma-70_dom"/>
</dbReference>
<dbReference type="Pfam" id="PF04542">
    <property type="entry name" value="Sigma70_r2"/>
    <property type="match status" value="1"/>
</dbReference>
<dbReference type="Gene3D" id="1.10.10.10">
    <property type="entry name" value="Winged helix-like DNA-binding domain superfamily/Winged helix DNA-binding domain"/>
    <property type="match status" value="1"/>
</dbReference>
<feature type="compositionally biased region" description="Polar residues" evidence="5">
    <location>
        <begin position="114"/>
        <end position="137"/>
    </location>
</feature>
<sequence length="210" mass="24223">MSHSDSSQSLSGLLSRAREGDEQARDAIFEKCRNYVHVVAHAHIEGWMQAKVDASDLVQQTLLEAHRGFDNFRGKTEAEWLGWLKKILSNNATDFIRRYKGTAKRQANREVQPHQGTSDLSNSFQYDPSASLESPSQLMMRREREVQVADAISRLPEDYQDVIMLRNLQRLPFDEIALRMERSRSAIQMLWMRALKKMKEELGTDISQLT</sequence>
<dbReference type="AlphaFoldDB" id="A0A3B1D109"/>
<evidence type="ECO:0000259" key="7">
    <source>
        <dbReference type="Pfam" id="PF08281"/>
    </source>
</evidence>
<dbReference type="SUPFAM" id="SSF88946">
    <property type="entry name" value="Sigma2 domain of RNA polymerase sigma factors"/>
    <property type="match status" value="1"/>
</dbReference>
<keyword evidence="4" id="KW-0804">Transcription</keyword>
<dbReference type="InterPro" id="IPR007627">
    <property type="entry name" value="RNA_pol_sigma70_r2"/>
</dbReference>
<proteinExistence type="inferred from homology"/>
<gene>
    <name evidence="8" type="ORF">MNBD_PLANCTO02-2583</name>
</gene>
<accession>A0A3B1D109</accession>
<evidence type="ECO:0000256" key="1">
    <source>
        <dbReference type="ARBA" id="ARBA00010641"/>
    </source>
</evidence>
<dbReference type="GO" id="GO:0006352">
    <property type="term" value="P:DNA-templated transcription initiation"/>
    <property type="evidence" value="ECO:0007669"/>
    <property type="project" value="InterPro"/>
</dbReference>
<evidence type="ECO:0000259" key="6">
    <source>
        <dbReference type="Pfam" id="PF04542"/>
    </source>
</evidence>
<dbReference type="EMBL" id="UOGL01000065">
    <property type="protein sequence ID" value="VAX36586.1"/>
    <property type="molecule type" value="Genomic_DNA"/>
</dbReference>
<comment type="similarity">
    <text evidence="1">Belongs to the sigma-70 factor family. ECF subfamily.</text>
</comment>
<dbReference type="InterPro" id="IPR013324">
    <property type="entry name" value="RNA_pol_sigma_r3/r4-like"/>
</dbReference>
<dbReference type="PANTHER" id="PTHR43133:SF51">
    <property type="entry name" value="RNA POLYMERASE SIGMA FACTOR"/>
    <property type="match status" value="1"/>
</dbReference>
<evidence type="ECO:0008006" key="9">
    <source>
        <dbReference type="Google" id="ProtNLM"/>
    </source>
</evidence>
<evidence type="ECO:0000256" key="3">
    <source>
        <dbReference type="ARBA" id="ARBA00023082"/>
    </source>
</evidence>
<dbReference type="Pfam" id="PF08281">
    <property type="entry name" value="Sigma70_r4_2"/>
    <property type="match status" value="1"/>
</dbReference>
<reference evidence="8" key="1">
    <citation type="submission" date="2018-06" db="EMBL/GenBank/DDBJ databases">
        <authorList>
            <person name="Zhirakovskaya E."/>
        </authorList>
    </citation>
    <scope>NUCLEOTIDE SEQUENCE</scope>
</reference>
<keyword evidence="3" id="KW-0731">Sigma factor</keyword>
<name>A0A3B1D109_9ZZZZ</name>
<feature type="region of interest" description="Disordered" evidence="5">
    <location>
        <begin position="103"/>
        <end position="138"/>
    </location>
</feature>
<dbReference type="InterPro" id="IPR036388">
    <property type="entry name" value="WH-like_DNA-bd_sf"/>
</dbReference>
<dbReference type="NCBIfam" id="TIGR02937">
    <property type="entry name" value="sigma70-ECF"/>
    <property type="match status" value="1"/>
</dbReference>
<evidence type="ECO:0000256" key="4">
    <source>
        <dbReference type="ARBA" id="ARBA00023163"/>
    </source>
</evidence>